<feature type="domain" description="C2H2-type" evidence="15">
    <location>
        <begin position="138"/>
        <end position="165"/>
    </location>
</feature>
<feature type="compositionally biased region" description="Basic and acidic residues" evidence="14">
    <location>
        <begin position="632"/>
        <end position="642"/>
    </location>
</feature>
<feature type="region of interest" description="Disordered" evidence="14">
    <location>
        <begin position="684"/>
        <end position="725"/>
    </location>
</feature>
<keyword evidence="10" id="KW-0804">Transcription</keyword>
<feature type="domain" description="C2H2-type" evidence="15">
    <location>
        <begin position="495"/>
        <end position="522"/>
    </location>
</feature>
<keyword evidence="4" id="KW-0479">Metal-binding</keyword>
<feature type="coiled-coil region" evidence="13">
    <location>
        <begin position="265"/>
        <end position="292"/>
    </location>
</feature>
<dbReference type="FunFam" id="3.30.160.60:FF:000744">
    <property type="entry name" value="zinc finger E-box-binding homeobox 1"/>
    <property type="match status" value="1"/>
</dbReference>
<evidence type="ECO:0000256" key="5">
    <source>
        <dbReference type="ARBA" id="ARBA00022737"/>
    </source>
</evidence>
<evidence type="ECO:0000256" key="12">
    <source>
        <dbReference type="PROSITE-ProRule" id="PRU00042"/>
    </source>
</evidence>
<evidence type="ECO:0000256" key="8">
    <source>
        <dbReference type="ARBA" id="ARBA00023015"/>
    </source>
</evidence>
<evidence type="ECO:0000256" key="11">
    <source>
        <dbReference type="ARBA" id="ARBA00023242"/>
    </source>
</evidence>
<reference evidence="16" key="1">
    <citation type="submission" date="2021-05" db="EMBL/GenBank/DDBJ databases">
        <authorList>
            <person name="Tigano A."/>
        </authorList>
    </citation>
    <scope>NUCLEOTIDE SEQUENCE</scope>
</reference>
<feature type="domain" description="C2H2-type" evidence="15">
    <location>
        <begin position="761"/>
        <end position="788"/>
    </location>
</feature>
<name>A0A8S4A9Q4_9TELE</name>
<dbReference type="PANTHER" id="PTHR16515:SF49">
    <property type="entry name" value="GASTRULA ZINC FINGER PROTEIN XLCGF49.1-LIKE-RELATED"/>
    <property type="match status" value="1"/>
</dbReference>
<gene>
    <name evidence="16" type="ORF">MMEN_LOCUS1255</name>
</gene>
<dbReference type="FunFam" id="3.30.160.60:FF:002343">
    <property type="entry name" value="Zinc finger protein 33A"/>
    <property type="match status" value="1"/>
</dbReference>
<feature type="domain" description="C2H2-type" evidence="15">
    <location>
        <begin position="845"/>
        <end position="872"/>
    </location>
</feature>
<dbReference type="FunFam" id="3.30.160.60:FF:000557">
    <property type="entry name" value="zinc finger and SCAN domain-containing protein 29"/>
    <property type="match status" value="2"/>
</dbReference>
<feature type="domain" description="C2H2-type" evidence="15">
    <location>
        <begin position="222"/>
        <end position="244"/>
    </location>
</feature>
<dbReference type="InterPro" id="IPR050331">
    <property type="entry name" value="Zinc_finger"/>
</dbReference>
<feature type="domain" description="C2H2-type" evidence="15">
    <location>
        <begin position="467"/>
        <end position="494"/>
    </location>
</feature>
<dbReference type="GO" id="GO:0043565">
    <property type="term" value="F:sequence-specific DNA binding"/>
    <property type="evidence" value="ECO:0007669"/>
    <property type="project" value="UniProtKB-ARBA"/>
</dbReference>
<dbReference type="FunFam" id="3.30.160.60:FF:000145">
    <property type="entry name" value="Zinc finger protein 574"/>
    <property type="match status" value="1"/>
</dbReference>
<feature type="domain" description="C2H2-type" evidence="15">
    <location>
        <begin position="194"/>
        <end position="221"/>
    </location>
</feature>
<feature type="compositionally biased region" description="Polar residues" evidence="14">
    <location>
        <begin position="715"/>
        <end position="725"/>
    </location>
</feature>
<dbReference type="GO" id="GO:0005634">
    <property type="term" value="C:nucleus"/>
    <property type="evidence" value="ECO:0007669"/>
    <property type="project" value="UniProtKB-SubCell"/>
</dbReference>
<keyword evidence="9" id="KW-0238">DNA-binding</keyword>
<dbReference type="InterPro" id="IPR013087">
    <property type="entry name" value="Znf_C2H2_type"/>
</dbReference>
<evidence type="ECO:0000313" key="17">
    <source>
        <dbReference type="Proteomes" id="UP000677803"/>
    </source>
</evidence>
<dbReference type="FunFam" id="3.30.160.60:FF:000417">
    <property type="entry name" value="Zinc finger protein"/>
    <property type="match status" value="1"/>
</dbReference>
<dbReference type="FunFam" id="3.30.160.60:FF:000848">
    <property type="entry name" value="Zinc finger protein 35"/>
    <property type="match status" value="1"/>
</dbReference>
<dbReference type="Pfam" id="PF23561">
    <property type="entry name" value="zf-C2H2_15"/>
    <property type="match status" value="1"/>
</dbReference>
<comment type="caution">
    <text evidence="16">The sequence shown here is derived from an EMBL/GenBank/DDBJ whole genome shotgun (WGS) entry which is preliminary data.</text>
</comment>
<sequence>MSSVQHLREFISQRLTAAAEEIFSEFEKTIVQYEDEIDRQRRLLEVSWKPQITLKTAVKKGLSMKSLDQLLFLSPRKNIDVTEATVTMWKWKALPTQKVCVMQIRVKKLFSCKICGKGFSQSGDLSTHMATHTENKLYPCKTCGKGFRHSSTLNAHIRTHTGERSYSCETCGKGFSHKGNLTAHIRIHTGEKPYSCVICAKSFAQRSVLTVHMRTHTGEKPYSCELCHKIFRHRSTLTLHMSTHIICSAMSSAQHLREFISQRLTAAAEEIFSELEKTIVQYEDEIDRQRRLLEFSWKPRNTLNAADFAVSESQSQENRHEVPGSARNAGFFHSYNVNSATAPKSQCAADTGKKAVQCDVCGKSFKHKHQIKTHYRIHTGEKPYSCQMCGASFAQTGSLYVHMRTHTGEYFQCSTCGKKFKELSHLKTHKRTHTGEKPYSCQICGKSFRHSGTLTVHMRTHTDEKPYTCEMCGKGFNQSTNLLTHMRTHTGEKPYSCQICGKCFRHRGTLTDHMITHTDEKPYSCQICGRSFRRRGAWTEHMAMSSVQHLREFVSQRLTAAAEEIFSEFEKTIVQYEDEIDRQRRLLEATWKPRVILKAADSQQSQNLEEQDALCRLEKISSLDQEEPEQSQMKEEQMEPCISREEEQLVIKQESDPFMVTPYFQETNCSESETNTSQLLFQSSAVAESQDHEEDQHEGSRSGRNEEPELDPFTHTENPPQSLCNNGSANKSVKCNICGKEIRFKSGLKKHHRIHTGEKPYSCKTCGRSFNQSNHLTVHMRAHTGERPFGCQMCGKHFRRSETLTVHTRTHTREKLYSCEICGKSFAQNCTLTIHMRSHTGEKPYPCDMCGKRFKRKYNLLVHTRTHTGEKATPVSSVGRHSL</sequence>
<evidence type="ECO:0000256" key="9">
    <source>
        <dbReference type="ARBA" id="ARBA00023125"/>
    </source>
</evidence>
<evidence type="ECO:0000259" key="15">
    <source>
        <dbReference type="PROSITE" id="PS50157"/>
    </source>
</evidence>
<dbReference type="OrthoDB" id="8418263at2759"/>
<accession>A0A8S4A9Q4</accession>
<keyword evidence="8" id="KW-0805">Transcription regulation</keyword>
<dbReference type="FunFam" id="3.30.160.60:FF:000875">
    <property type="entry name" value="zinc finger protein 236 isoform X7"/>
    <property type="match status" value="1"/>
</dbReference>
<keyword evidence="7" id="KW-0862">Zinc</keyword>
<feature type="domain" description="C2H2-type" evidence="15">
    <location>
        <begin position="789"/>
        <end position="816"/>
    </location>
</feature>
<evidence type="ECO:0000256" key="10">
    <source>
        <dbReference type="ARBA" id="ARBA00023163"/>
    </source>
</evidence>
<evidence type="ECO:0000256" key="13">
    <source>
        <dbReference type="SAM" id="Coils"/>
    </source>
</evidence>
<dbReference type="AlphaFoldDB" id="A0A8S4A9Q4"/>
<feature type="domain" description="C2H2-type" evidence="15">
    <location>
        <begin position="523"/>
        <end position="554"/>
    </location>
</feature>
<keyword evidence="5" id="KW-0677">Repeat</keyword>
<feature type="domain" description="C2H2-type" evidence="15">
    <location>
        <begin position="439"/>
        <end position="466"/>
    </location>
</feature>
<dbReference type="PROSITE" id="PS50157">
    <property type="entry name" value="ZINC_FINGER_C2H2_2"/>
    <property type="match status" value="17"/>
</dbReference>
<dbReference type="GO" id="GO:0005694">
    <property type="term" value="C:chromosome"/>
    <property type="evidence" value="ECO:0007669"/>
    <property type="project" value="UniProtKB-ARBA"/>
</dbReference>
<dbReference type="FunFam" id="3.30.160.60:FF:000646">
    <property type="entry name" value="Myeloid zinc finger 1"/>
    <property type="match status" value="1"/>
</dbReference>
<evidence type="ECO:0000256" key="14">
    <source>
        <dbReference type="SAM" id="MobiDB-lite"/>
    </source>
</evidence>
<comment type="similarity">
    <text evidence="3">Belongs to the krueppel C2H2-type zinc-finger protein family.</text>
</comment>
<dbReference type="FunFam" id="3.30.160.60:FF:001325">
    <property type="entry name" value="zinc finger protein 200"/>
    <property type="match status" value="1"/>
</dbReference>
<dbReference type="GO" id="GO:0045893">
    <property type="term" value="P:positive regulation of DNA-templated transcription"/>
    <property type="evidence" value="ECO:0007669"/>
    <property type="project" value="UniProtKB-ARBA"/>
</dbReference>
<dbReference type="FunFam" id="3.30.160.60:FF:001732">
    <property type="entry name" value="Zgc:162936"/>
    <property type="match status" value="2"/>
</dbReference>
<dbReference type="Gene3D" id="3.30.160.60">
    <property type="entry name" value="Classic Zinc Finger"/>
    <property type="match status" value="17"/>
</dbReference>
<dbReference type="PANTHER" id="PTHR16515">
    <property type="entry name" value="PR DOMAIN ZINC FINGER PROTEIN"/>
    <property type="match status" value="1"/>
</dbReference>
<feature type="domain" description="C2H2-type" evidence="15">
    <location>
        <begin position="110"/>
        <end position="137"/>
    </location>
</feature>
<dbReference type="Pfam" id="PF00096">
    <property type="entry name" value="zf-C2H2"/>
    <property type="match status" value="16"/>
</dbReference>
<evidence type="ECO:0000256" key="3">
    <source>
        <dbReference type="ARBA" id="ARBA00006991"/>
    </source>
</evidence>
<evidence type="ECO:0000256" key="7">
    <source>
        <dbReference type="ARBA" id="ARBA00022833"/>
    </source>
</evidence>
<dbReference type="EMBL" id="CAJRST010000002">
    <property type="protein sequence ID" value="CAG5862806.1"/>
    <property type="molecule type" value="Genomic_DNA"/>
</dbReference>
<keyword evidence="17" id="KW-1185">Reference proteome</keyword>
<feature type="domain" description="C2H2-type" evidence="15">
    <location>
        <begin position="384"/>
        <end position="411"/>
    </location>
</feature>
<dbReference type="SUPFAM" id="SSF57667">
    <property type="entry name" value="beta-beta-alpha zinc fingers"/>
    <property type="match status" value="10"/>
</dbReference>
<comment type="subcellular location">
    <subcellularLocation>
        <location evidence="2">Nucleus</location>
    </subcellularLocation>
</comment>
<dbReference type="Proteomes" id="UP000677803">
    <property type="component" value="Unassembled WGS sequence"/>
</dbReference>
<dbReference type="GO" id="GO:0008270">
    <property type="term" value="F:zinc ion binding"/>
    <property type="evidence" value="ECO:0007669"/>
    <property type="project" value="UniProtKB-KW"/>
</dbReference>
<feature type="domain" description="C2H2-type" evidence="15">
    <location>
        <begin position="356"/>
        <end position="383"/>
    </location>
</feature>
<organism evidence="16 17">
    <name type="scientific">Menidia menidia</name>
    <name type="common">Atlantic silverside</name>
    <dbReference type="NCBI Taxonomy" id="238744"/>
    <lineage>
        <taxon>Eukaryota</taxon>
        <taxon>Metazoa</taxon>
        <taxon>Chordata</taxon>
        <taxon>Craniata</taxon>
        <taxon>Vertebrata</taxon>
        <taxon>Euteleostomi</taxon>
        <taxon>Actinopterygii</taxon>
        <taxon>Neopterygii</taxon>
        <taxon>Teleostei</taxon>
        <taxon>Neoteleostei</taxon>
        <taxon>Acanthomorphata</taxon>
        <taxon>Ovalentaria</taxon>
        <taxon>Atherinomorphae</taxon>
        <taxon>Atheriniformes</taxon>
        <taxon>Atherinopsidae</taxon>
        <taxon>Menidiinae</taxon>
        <taxon>Menidia</taxon>
    </lineage>
</organism>
<dbReference type="FunFam" id="3.30.160.60:FF:000478">
    <property type="entry name" value="Zinc finger protein 133"/>
    <property type="match status" value="2"/>
</dbReference>
<dbReference type="InterPro" id="IPR036236">
    <property type="entry name" value="Znf_C2H2_sf"/>
</dbReference>
<evidence type="ECO:0000256" key="4">
    <source>
        <dbReference type="ARBA" id="ARBA00022723"/>
    </source>
</evidence>
<dbReference type="InterPro" id="IPR056436">
    <property type="entry name" value="Znf-C2H2_ZIC1-5/GLI1-3-like"/>
</dbReference>
<feature type="domain" description="C2H2-type" evidence="15">
    <location>
        <begin position="166"/>
        <end position="193"/>
    </location>
</feature>
<evidence type="ECO:0000256" key="1">
    <source>
        <dbReference type="ARBA" id="ARBA00003767"/>
    </source>
</evidence>
<feature type="domain" description="C2H2-type" evidence="15">
    <location>
        <begin position="817"/>
        <end position="844"/>
    </location>
</feature>
<proteinExistence type="inferred from homology"/>
<comment type="function">
    <text evidence="1">May be involved in transcriptional regulation.</text>
</comment>
<keyword evidence="11" id="KW-0539">Nucleus</keyword>
<feature type="compositionally biased region" description="Basic and acidic residues" evidence="14">
    <location>
        <begin position="694"/>
        <end position="707"/>
    </location>
</feature>
<keyword evidence="6 12" id="KW-0863">Zinc-finger</keyword>
<keyword evidence="13" id="KW-0175">Coiled coil</keyword>
<evidence type="ECO:0000313" key="16">
    <source>
        <dbReference type="EMBL" id="CAG5862806.1"/>
    </source>
</evidence>
<dbReference type="FunFam" id="3.30.160.60:FF:000966">
    <property type="entry name" value="ZFP90 zinc finger protein"/>
    <property type="match status" value="2"/>
</dbReference>
<feature type="domain" description="C2H2-type" evidence="15">
    <location>
        <begin position="733"/>
        <end position="760"/>
    </location>
</feature>
<dbReference type="PROSITE" id="PS00028">
    <property type="entry name" value="ZINC_FINGER_C2H2_1"/>
    <property type="match status" value="16"/>
</dbReference>
<feature type="region of interest" description="Disordered" evidence="14">
    <location>
        <begin position="622"/>
        <end position="642"/>
    </location>
</feature>
<dbReference type="SMART" id="SM00355">
    <property type="entry name" value="ZnF_C2H2"/>
    <property type="match status" value="17"/>
</dbReference>
<feature type="domain" description="C2H2-type" evidence="15">
    <location>
        <begin position="411"/>
        <end position="438"/>
    </location>
</feature>
<evidence type="ECO:0000256" key="6">
    <source>
        <dbReference type="ARBA" id="ARBA00022771"/>
    </source>
</evidence>
<evidence type="ECO:0000256" key="2">
    <source>
        <dbReference type="ARBA" id="ARBA00004123"/>
    </source>
</evidence>
<protein>
    <submittedName>
        <fullName evidence="16">(Atlantic silverside) hypothetical protein</fullName>
    </submittedName>
</protein>